<evidence type="ECO:0000313" key="3">
    <source>
        <dbReference type="EMBL" id="WEH22501.1"/>
    </source>
</evidence>
<organism evidence="1 5">
    <name type="scientific">Enterococcus faecalis</name>
    <name type="common">Streptococcus faecalis</name>
    <dbReference type="NCBI Taxonomy" id="1351"/>
    <lineage>
        <taxon>Bacteria</taxon>
        <taxon>Bacillati</taxon>
        <taxon>Bacillota</taxon>
        <taxon>Bacilli</taxon>
        <taxon>Lactobacillales</taxon>
        <taxon>Enterococcaceae</taxon>
        <taxon>Enterococcus</taxon>
    </lineage>
</organism>
<dbReference type="EMBL" id="UGIX01000001">
    <property type="protein sequence ID" value="STP63704.1"/>
    <property type="molecule type" value="Genomic_DNA"/>
</dbReference>
<dbReference type="EMBL" id="PZZH01000001">
    <property type="protein sequence ID" value="PTN76290.1"/>
    <property type="molecule type" value="Genomic_DNA"/>
</dbReference>
<gene>
    <name evidence="1" type="ORF">DAI13_00255</name>
    <name evidence="2" type="ORF">NCTC13379_00548</name>
    <name evidence="4" type="ORF">P0083_00240</name>
    <name evidence="3" type="ORF">P0D81_00240</name>
</gene>
<evidence type="ECO:0000313" key="1">
    <source>
        <dbReference type="EMBL" id="PTN76290.1"/>
    </source>
</evidence>
<evidence type="ECO:0000313" key="8">
    <source>
        <dbReference type="Proteomes" id="UP001222182"/>
    </source>
</evidence>
<dbReference type="EMBL" id="CP119528">
    <property type="protein sequence ID" value="WER42792.1"/>
    <property type="molecule type" value="Genomic_DNA"/>
</dbReference>
<reference evidence="1 5" key="1">
    <citation type="submission" date="2018-04" db="EMBL/GenBank/DDBJ databases">
        <authorList>
            <person name="Van Tyne D."/>
        </authorList>
    </citation>
    <scope>NUCLEOTIDE SEQUENCE [LARGE SCALE GENOMIC DNA]</scope>
    <source>
        <strain evidence="1 5">B2535</strain>
    </source>
</reference>
<evidence type="ECO:0000313" key="4">
    <source>
        <dbReference type="EMBL" id="WER42792.1"/>
    </source>
</evidence>
<reference evidence="3 7" key="3">
    <citation type="submission" date="2023-02" db="EMBL/GenBank/DDBJ databases">
        <title>Results of the 2020 Genomic Proficiency Test for the network of European Union Reference Laboratory for Antimicrobial Resistance assessing whole genome sequencing capacities.</title>
        <authorList>
            <person name="Hoffmann M."/>
            <person name="Luo Y."/>
            <person name="Sorensen L.H."/>
            <person name="Pedersen S.K."/>
            <person name="Hendriksen R.S."/>
        </authorList>
    </citation>
    <scope>NUCLEOTIDE SEQUENCE [LARGE SCALE GENOMIC DNA]</scope>
    <source>
        <strain evidence="3 7">GENOMIC22-006</strain>
    </source>
</reference>
<dbReference type="RefSeq" id="WP_002387445.1">
    <property type="nucleotide sequence ID" value="NZ_AP031218.1"/>
</dbReference>
<evidence type="ECO:0000313" key="5">
    <source>
        <dbReference type="Proteomes" id="UP000244140"/>
    </source>
</evidence>
<sequence>MTELKKITSKNGHVYLFKDIQHKQRNELGIASGQSVLISIFEPDPFYFTEDIQLIHYKDIVKTESVSSKENEFFEYVKQNSPVAYKKKISDSYSISEYINYAPQLKFKYIIKDSILTITGEIKDRNVNFPISQPYVYVDKPENEIPLDNNLKFQYVVNDFDIHAPEYKISFILGTSKAEYGRSFNMKNFEGVLRTPSEISSMKAKKKK</sequence>
<name>A0A855U6J6_ENTFL</name>
<reference evidence="4 8" key="4">
    <citation type="submission" date="2023-03" db="EMBL/GenBank/DDBJ databases">
        <title>Complete genome sequence of an Enterococcus faecalis urinary isolate.</title>
        <authorList>
            <person name="Brauer A.L."/>
            <person name="Armbruster C.E."/>
        </authorList>
    </citation>
    <scope>NUCLEOTIDE SEQUENCE [LARGE SCALE GENOMIC DNA]</scope>
    <source>
        <strain evidence="4 8">3143</strain>
    </source>
</reference>
<reference evidence="2 6" key="2">
    <citation type="submission" date="2018-06" db="EMBL/GenBank/DDBJ databases">
        <authorList>
            <consortium name="Pathogen Informatics"/>
            <person name="Doyle S."/>
        </authorList>
    </citation>
    <scope>NUCLEOTIDE SEQUENCE [LARGE SCALE GENOMIC DNA]</scope>
    <source>
        <strain evidence="2 6">NCTC13379</strain>
    </source>
</reference>
<dbReference type="Proteomes" id="UP001221642">
    <property type="component" value="Chromosome"/>
</dbReference>
<evidence type="ECO:0000313" key="2">
    <source>
        <dbReference type="EMBL" id="STP63704.1"/>
    </source>
</evidence>
<dbReference type="Proteomes" id="UP000254396">
    <property type="component" value="Unassembled WGS sequence"/>
</dbReference>
<dbReference type="AlphaFoldDB" id="A0A855U6J6"/>
<protein>
    <submittedName>
        <fullName evidence="1">Uncharacterized protein</fullName>
    </submittedName>
</protein>
<dbReference type="Proteomes" id="UP000244140">
    <property type="component" value="Unassembled WGS sequence"/>
</dbReference>
<evidence type="ECO:0000313" key="7">
    <source>
        <dbReference type="Proteomes" id="UP001221642"/>
    </source>
</evidence>
<evidence type="ECO:0000313" key="6">
    <source>
        <dbReference type="Proteomes" id="UP000254396"/>
    </source>
</evidence>
<accession>A0A855U6J6</accession>
<proteinExistence type="predicted"/>
<dbReference type="EMBL" id="CP119159">
    <property type="protein sequence ID" value="WEH22501.1"/>
    <property type="molecule type" value="Genomic_DNA"/>
</dbReference>
<dbReference type="Proteomes" id="UP001222182">
    <property type="component" value="Chromosome"/>
</dbReference>